<reference evidence="2 5" key="2">
    <citation type="submission" date="2020-10" db="EMBL/GenBank/DDBJ databases">
        <title>Campylobacter californiensis sp. nov. isolated from cattle and feral swine in California.</title>
        <authorList>
            <person name="Miller W.G."/>
        </authorList>
    </citation>
    <scope>NUCLEOTIDE SEQUENCE [LARGE SCALE GENOMIC DNA]</scope>
    <source>
        <strain evidence="2 5">RM12919</strain>
    </source>
</reference>
<evidence type="ECO:0000313" key="3">
    <source>
        <dbReference type="EMBL" id="MBE3607535.1"/>
    </source>
</evidence>
<keyword evidence="1" id="KW-0472">Membrane</keyword>
<keyword evidence="1" id="KW-1133">Transmembrane helix</keyword>
<dbReference type="EMBL" id="JADBHS010000001">
    <property type="protein sequence ID" value="MBE2985636.1"/>
    <property type="molecule type" value="Genomic_DNA"/>
</dbReference>
<sequence>MKENLKKYILDSIFVVSKQPVLFRDLLEANCLFNEGMLVDGAKLNFKFRHSKTYKIYALICILFLFPLLVLTHHFLSNIDAHISILVTVAVTSVVFIGFDMFKVWARKEKSRELIKKAWAVHFPYFTYEKYSTKVEEIYNEAIKNDIPKKELEQYVLEKLILQKESAE</sequence>
<comment type="caution">
    <text evidence="3">The sequence shown here is derived from an EMBL/GenBank/DDBJ whole genome shotgun (WGS) entry which is preliminary data.</text>
</comment>
<evidence type="ECO:0000313" key="2">
    <source>
        <dbReference type="EMBL" id="MBE2985636.1"/>
    </source>
</evidence>
<dbReference type="AlphaFoldDB" id="A0AAW3ZRC7"/>
<dbReference type="Proteomes" id="UP000650616">
    <property type="component" value="Unassembled WGS sequence"/>
</dbReference>
<feature type="transmembrane region" description="Helical" evidence="1">
    <location>
        <begin position="82"/>
        <end position="102"/>
    </location>
</feature>
<dbReference type="Proteomes" id="UP001318760">
    <property type="component" value="Unassembled WGS sequence"/>
</dbReference>
<gene>
    <name evidence="2" type="ORF">CCAL12919_00605</name>
    <name evidence="3" type="ORF">CCAL9337_02170</name>
</gene>
<protein>
    <submittedName>
        <fullName evidence="3">Uncharacterized protein</fullName>
    </submittedName>
</protein>
<evidence type="ECO:0000256" key="1">
    <source>
        <dbReference type="SAM" id="Phobius"/>
    </source>
</evidence>
<organism evidence="3 4">
    <name type="scientific">Campylobacter californiensis</name>
    <dbReference type="NCBI Taxonomy" id="1032243"/>
    <lineage>
        <taxon>Bacteria</taxon>
        <taxon>Pseudomonadati</taxon>
        <taxon>Campylobacterota</taxon>
        <taxon>Epsilonproteobacteria</taxon>
        <taxon>Campylobacterales</taxon>
        <taxon>Campylobacteraceae</taxon>
        <taxon>Campylobacter</taxon>
    </lineage>
</organism>
<reference evidence="3 4" key="1">
    <citation type="submission" date="2015-08" db="EMBL/GenBank/DDBJ databases">
        <title>Comparative genomics of the Campylobacter concisus group.</title>
        <authorList>
            <person name="Yee E."/>
            <person name="Chapman M.H."/>
            <person name="Huynh S."/>
            <person name="Bono J.L."/>
            <person name="On S.L."/>
            <person name="St Leger J."/>
            <person name="Foster G."/>
            <person name="Parker C.T."/>
            <person name="Miller W.G."/>
        </authorList>
    </citation>
    <scope>NUCLEOTIDE SEQUENCE [LARGE SCALE GENOMIC DNA]</scope>
    <source>
        <strain evidence="3 4">RM9337</strain>
    </source>
</reference>
<proteinExistence type="predicted"/>
<name>A0AAW3ZRC7_9BACT</name>
<evidence type="ECO:0000313" key="4">
    <source>
        <dbReference type="Proteomes" id="UP000650616"/>
    </source>
</evidence>
<dbReference type="EMBL" id="LIWG01000002">
    <property type="protein sequence ID" value="MBE3607535.1"/>
    <property type="molecule type" value="Genomic_DNA"/>
</dbReference>
<keyword evidence="4" id="KW-1185">Reference proteome</keyword>
<dbReference type="RefSeq" id="WP_169971638.1">
    <property type="nucleotide sequence ID" value="NZ_CP012545.1"/>
</dbReference>
<keyword evidence="1" id="KW-0812">Transmembrane</keyword>
<evidence type="ECO:0000313" key="5">
    <source>
        <dbReference type="Proteomes" id="UP001318760"/>
    </source>
</evidence>
<accession>A0AAW3ZRC7</accession>
<feature type="transmembrane region" description="Helical" evidence="1">
    <location>
        <begin position="56"/>
        <end position="76"/>
    </location>
</feature>